<name>A0AAJ4XF31_9SPHI</name>
<evidence type="ECO:0000313" key="1">
    <source>
        <dbReference type="EMBL" id="SNV60116.1"/>
    </source>
</evidence>
<proteinExistence type="predicted"/>
<reference evidence="1 2" key="1">
    <citation type="submission" date="2017-06" db="EMBL/GenBank/DDBJ databases">
        <authorList>
            <consortium name="Pathogen Informatics"/>
        </authorList>
    </citation>
    <scope>NUCLEOTIDE SEQUENCE [LARGE SCALE GENOMIC DNA]</scope>
    <source>
        <strain evidence="1 2">NCTC12149</strain>
    </source>
</reference>
<dbReference type="Proteomes" id="UP000215355">
    <property type="component" value="Chromosome 1"/>
</dbReference>
<sequence>MGRIHAQILLEIGSDVTQKCTLSMAELNRLPMQRYPATHQQGDTVVYDVVRLEDFFALAGVSTRDQLIGKGLQKVVVVTAGDGYKVVFSLQELDPKMEGGSVLLGIGHVGKPLNKQVGP</sequence>
<accession>A0AAJ4XF31</accession>
<dbReference type="EMBL" id="LT906468">
    <property type="protein sequence ID" value="SNV60116.1"/>
    <property type="molecule type" value="Genomic_DNA"/>
</dbReference>
<dbReference type="Gene3D" id="3.90.420.10">
    <property type="entry name" value="Oxidoreductase, molybdopterin-binding domain"/>
    <property type="match status" value="1"/>
</dbReference>
<dbReference type="KEGG" id="smiz:4412673_03576"/>
<protein>
    <submittedName>
        <fullName evidence="1">Uncharacterized protein</fullName>
    </submittedName>
</protein>
<evidence type="ECO:0000313" key="2">
    <source>
        <dbReference type="Proteomes" id="UP000215355"/>
    </source>
</evidence>
<dbReference type="InterPro" id="IPR036374">
    <property type="entry name" value="OxRdtase_Mopterin-bd_sf"/>
</dbReference>
<gene>
    <name evidence="1" type="ORF">SAMEA4412673_03576</name>
</gene>
<dbReference type="SUPFAM" id="SSF56524">
    <property type="entry name" value="Oxidoreductase molybdopterin-binding domain"/>
    <property type="match status" value="1"/>
</dbReference>
<organism evidence="1 2">
    <name type="scientific">Sphingobacterium mizutaii</name>
    <dbReference type="NCBI Taxonomy" id="1010"/>
    <lineage>
        <taxon>Bacteria</taxon>
        <taxon>Pseudomonadati</taxon>
        <taxon>Bacteroidota</taxon>
        <taxon>Sphingobacteriia</taxon>
        <taxon>Sphingobacteriales</taxon>
        <taxon>Sphingobacteriaceae</taxon>
        <taxon>Sphingobacterium</taxon>
    </lineage>
</organism>
<dbReference type="AlphaFoldDB" id="A0AAJ4XF31"/>